<evidence type="ECO:0000256" key="4">
    <source>
        <dbReference type="PIRNR" id="PIRNR006078"/>
    </source>
</evidence>
<dbReference type="Gene3D" id="3.90.1510.10">
    <property type="entry name" value="Glycerate kinase, domain 2"/>
    <property type="match status" value="1"/>
</dbReference>
<dbReference type="EMBL" id="JAKIJS010000001">
    <property type="protein sequence ID" value="MCF6136656.1"/>
    <property type="molecule type" value="Genomic_DNA"/>
</dbReference>
<reference evidence="5 6" key="1">
    <citation type="submission" date="2022-01" db="EMBL/GenBank/DDBJ databases">
        <title>Alkalihalobacillus sp. EGI L200015, a novel bacterium isolated from a salt lake sediment.</title>
        <authorList>
            <person name="Gao L."/>
            <person name="Fang B.-Z."/>
            <person name="Li W.-J."/>
        </authorList>
    </citation>
    <scope>NUCLEOTIDE SEQUENCE [LARGE SCALE GENOMIC DNA]</scope>
    <source>
        <strain evidence="5 6">KCTC 12718</strain>
    </source>
</reference>
<dbReference type="InterPro" id="IPR036129">
    <property type="entry name" value="Glycerate_kinase_sf"/>
</dbReference>
<protein>
    <submittedName>
        <fullName evidence="5">Glycerate kinase</fullName>
    </submittedName>
</protein>
<dbReference type="PANTHER" id="PTHR21599:SF0">
    <property type="entry name" value="GLYCERATE KINASE"/>
    <property type="match status" value="1"/>
</dbReference>
<keyword evidence="6" id="KW-1185">Reference proteome</keyword>
<dbReference type="InterPro" id="IPR004381">
    <property type="entry name" value="Glycerate_kinase"/>
</dbReference>
<dbReference type="PANTHER" id="PTHR21599">
    <property type="entry name" value="GLYCERATE KINASE"/>
    <property type="match status" value="1"/>
</dbReference>
<dbReference type="InterPro" id="IPR018197">
    <property type="entry name" value="Glycerate_kinase_RE-like"/>
</dbReference>
<evidence type="ECO:0000313" key="6">
    <source>
        <dbReference type="Proteomes" id="UP001649381"/>
    </source>
</evidence>
<gene>
    <name evidence="5" type="ORF">L2716_02865</name>
</gene>
<keyword evidence="2 4" id="KW-0808">Transferase</keyword>
<keyword evidence="3 4" id="KW-0418">Kinase</keyword>
<comment type="similarity">
    <text evidence="1 4">Belongs to the glycerate kinase type-1 family.</text>
</comment>
<dbReference type="NCBIfam" id="TIGR00045">
    <property type="entry name" value="glycerate kinase"/>
    <property type="match status" value="1"/>
</dbReference>
<evidence type="ECO:0000256" key="1">
    <source>
        <dbReference type="ARBA" id="ARBA00006284"/>
    </source>
</evidence>
<evidence type="ECO:0000256" key="3">
    <source>
        <dbReference type="ARBA" id="ARBA00022777"/>
    </source>
</evidence>
<evidence type="ECO:0000256" key="2">
    <source>
        <dbReference type="ARBA" id="ARBA00022679"/>
    </source>
</evidence>
<organism evidence="5 6">
    <name type="scientific">Pseudalkalibacillus berkeleyi</name>
    <dbReference type="NCBI Taxonomy" id="1069813"/>
    <lineage>
        <taxon>Bacteria</taxon>
        <taxon>Bacillati</taxon>
        <taxon>Bacillota</taxon>
        <taxon>Bacilli</taxon>
        <taxon>Bacillales</taxon>
        <taxon>Fictibacillaceae</taxon>
        <taxon>Pseudalkalibacillus</taxon>
    </lineage>
</organism>
<evidence type="ECO:0000313" key="5">
    <source>
        <dbReference type="EMBL" id="MCF6136656.1"/>
    </source>
</evidence>
<dbReference type="Gene3D" id="3.40.50.10350">
    <property type="entry name" value="Glycerate kinase, domain 1"/>
    <property type="match status" value="1"/>
</dbReference>
<dbReference type="InterPro" id="IPR018193">
    <property type="entry name" value="Glyc_kinase_flavodox-like_fold"/>
</dbReference>
<dbReference type="SUPFAM" id="SSF110738">
    <property type="entry name" value="Glycerate kinase I"/>
    <property type="match status" value="1"/>
</dbReference>
<dbReference type="GO" id="GO:0016301">
    <property type="term" value="F:kinase activity"/>
    <property type="evidence" value="ECO:0007669"/>
    <property type="project" value="UniProtKB-KW"/>
</dbReference>
<comment type="caution">
    <text evidence="5">The sequence shown here is derived from an EMBL/GenBank/DDBJ whole genome shotgun (WGS) entry which is preliminary data.</text>
</comment>
<dbReference type="RefSeq" id="WP_236331602.1">
    <property type="nucleotide sequence ID" value="NZ_JAKIJS010000001.1"/>
</dbReference>
<dbReference type="PIRSF" id="PIRSF006078">
    <property type="entry name" value="GlxK"/>
    <property type="match status" value="1"/>
</dbReference>
<dbReference type="Pfam" id="PF02595">
    <property type="entry name" value="Gly_kinase"/>
    <property type="match status" value="1"/>
</dbReference>
<accession>A0ABS9GYA8</accession>
<dbReference type="Proteomes" id="UP001649381">
    <property type="component" value="Unassembled WGS sequence"/>
</dbReference>
<name>A0ABS9GYA8_9BACL</name>
<sequence length="376" mass="39697">MNIVISPDSFKGSMASEQAAKVMARACQFIFPDEKHELKPMADGGEGTLDTLVFSTKGKRLHHRCTGPLGEPIKANYGVLGDGKTAVIEMAQVAGLPQVPEDLRNPDYTTSYGLGELIKHVLDEGYQSILIGLGGSATNDGGLGMLQALGATFINQAGAEVDRFGKNLSEVSQVDFSNVDQRLSSIQLLVASDVENPLCGEKGASHVFGPQKGATFDQIIQFDQALDMYSGLIEKETGHQLKNKAGAGAAGGLGFALMVVGAELVSGANLIAEAIDLEKTIATADLVLTGEGQSDEQTLYGKAPGFVAELAQKHQVKTVLISGSLSGDLEALHDHFAGCFSIANGPMSLENCIDSAEQLLFEQTKNVLHFMKTIKG</sequence>
<proteinExistence type="inferred from homology"/>